<dbReference type="STRING" id="187330.AMS58_15225"/>
<dbReference type="EMBL" id="LHPH01000010">
    <property type="protein sequence ID" value="KPH63163.1"/>
    <property type="molecule type" value="Genomic_DNA"/>
</dbReference>
<proteinExistence type="predicted"/>
<evidence type="ECO:0000313" key="1">
    <source>
        <dbReference type="EMBL" id="KPH63163.1"/>
    </source>
</evidence>
<comment type="caution">
    <text evidence="1">The sequence shown here is derived from an EMBL/GenBank/DDBJ whole genome shotgun (WGS) entry which is preliminary data.</text>
</comment>
<dbReference type="PATRIC" id="fig|187330.3.peg.4278"/>
<evidence type="ECO:0000313" key="2">
    <source>
        <dbReference type="Proteomes" id="UP000037848"/>
    </source>
</evidence>
<organism evidence="1 2">
    <name type="scientific">Pseudoalteromonas porphyrae</name>
    <dbReference type="NCBI Taxonomy" id="187330"/>
    <lineage>
        <taxon>Bacteria</taxon>
        <taxon>Pseudomonadati</taxon>
        <taxon>Pseudomonadota</taxon>
        <taxon>Gammaproteobacteria</taxon>
        <taxon>Alteromonadales</taxon>
        <taxon>Pseudoalteromonadaceae</taxon>
        <taxon>Pseudoalteromonas</taxon>
    </lineage>
</organism>
<dbReference type="Proteomes" id="UP000037848">
    <property type="component" value="Unassembled WGS sequence"/>
</dbReference>
<accession>A0A0N1EU49</accession>
<name>A0A0N1EU49_9GAMM</name>
<dbReference type="AlphaFoldDB" id="A0A0N1EU49"/>
<gene>
    <name evidence="1" type="ORF">ADS77_10805</name>
</gene>
<reference evidence="1 2" key="1">
    <citation type="submission" date="2015-08" db="EMBL/GenBank/DDBJ databases">
        <title>Draft Genome Sequence of Pseudoalteromonas porphyrae UCD-SED14.</title>
        <authorList>
            <person name="Coil D.A."/>
            <person name="Jospin G."/>
            <person name="Lee R.D."/>
            <person name="Eisen J.A."/>
        </authorList>
    </citation>
    <scope>NUCLEOTIDE SEQUENCE [LARGE SCALE GENOMIC DNA]</scope>
    <source>
        <strain evidence="1 2">UCD-SED14</strain>
    </source>
</reference>
<protein>
    <submittedName>
        <fullName evidence="1">Uncharacterized protein</fullName>
    </submittedName>
</protein>
<sequence length="62" mass="6864">MIADASGKLEQTMNSDVFGARRDAKTWAGVFTTLFLGASYKQNPWCKGETKMTPILKFAFGE</sequence>
<keyword evidence="2" id="KW-1185">Reference proteome</keyword>